<protein>
    <submittedName>
        <fullName evidence="1">Uncharacterized protein</fullName>
    </submittedName>
</protein>
<reference evidence="1 2" key="1">
    <citation type="submission" date="2019-03" db="EMBL/GenBank/DDBJ databases">
        <title>Genomics of glacier-inhabiting Cryobacterium strains.</title>
        <authorList>
            <person name="Liu Q."/>
            <person name="Xin Y.-H."/>
        </authorList>
    </citation>
    <scope>NUCLEOTIDE SEQUENCE [LARGE SCALE GENOMIC DNA]</scope>
    <source>
        <strain evidence="1 2">Hh15</strain>
    </source>
</reference>
<accession>A0A1H8LFK6</accession>
<comment type="caution">
    <text evidence="1">The sequence shown here is derived from an EMBL/GenBank/DDBJ whole genome shotgun (WGS) entry which is preliminary data.</text>
</comment>
<proteinExistence type="predicted"/>
<organism evidence="1 2">
    <name type="scientific">Cryobacterium luteum</name>
    <dbReference type="NCBI Taxonomy" id="1424661"/>
    <lineage>
        <taxon>Bacteria</taxon>
        <taxon>Bacillati</taxon>
        <taxon>Actinomycetota</taxon>
        <taxon>Actinomycetes</taxon>
        <taxon>Micrococcales</taxon>
        <taxon>Microbacteriaceae</taxon>
        <taxon>Cryobacterium</taxon>
    </lineage>
</organism>
<evidence type="ECO:0000313" key="2">
    <source>
        <dbReference type="Proteomes" id="UP000297654"/>
    </source>
</evidence>
<evidence type="ECO:0000313" key="1">
    <source>
        <dbReference type="EMBL" id="TFB91329.1"/>
    </source>
</evidence>
<keyword evidence="2" id="KW-1185">Reference proteome</keyword>
<sequence>MNSELRSVQSCEPLTYDFSTDYAWNPSLSRFARTYLPYRDFSRPHEIEFYLDDLDRRFEKYLSREHAAGRRPAFTRSIPSFASQYYRANLVWQRLESYSTRPELYNVELNQVSVVEIADDDPLPVLFPSGMDKPAPVPGSRYVVSTVLDFGETLPPLFKSSTKPLAKARQYDFKLSVLGRVGQYWHLVPDRQQRRGAAFRQ</sequence>
<dbReference type="EMBL" id="SOFF01000023">
    <property type="protein sequence ID" value="TFB91329.1"/>
    <property type="molecule type" value="Genomic_DNA"/>
</dbReference>
<dbReference type="RefSeq" id="WP_092112525.1">
    <property type="nucleotide sequence ID" value="NZ_FOCN01000027.1"/>
</dbReference>
<name>A0A1H8LFK6_9MICO</name>
<dbReference type="Proteomes" id="UP000297654">
    <property type="component" value="Unassembled WGS sequence"/>
</dbReference>
<dbReference type="AlphaFoldDB" id="A0A1H8LFK6"/>
<gene>
    <name evidence="1" type="ORF">E3O10_06605</name>
</gene>
<dbReference type="STRING" id="1424661.SAMN05216281_12712"/>